<organism evidence="1 2">
    <name type="scientific">Nitrosococcus oceani C-27</name>
    <dbReference type="NCBI Taxonomy" id="314279"/>
    <lineage>
        <taxon>Bacteria</taxon>
        <taxon>Pseudomonadati</taxon>
        <taxon>Pseudomonadota</taxon>
        <taxon>Gammaproteobacteria</taxon>
        <taxon>Chromatiales</taxon>
        <taxon>Chromatiaceae</taxon>
        <taxon>Nitrosococcus</taxon>
    </lineage>
</organism>
<comment type="caution">
    <text evidence="1">The sequence shown here is derived from an EMBL/GenBank/DDBJ whole genome shotgun (WGS) entry which is preliminary data.</text>
</comment>
<dbReference type="EMBL" id="JPGN01000043">
    <property type="protein sequence ID" value="KFI19604.1"/>
    <property type="molecule type" value="Genomic_DNA"/>
</dbReference>
<evidence type="ECO:0000313" key="1">
    <source>
        <dbReference type="EMBL" id="KFI19604.1"/>
    </source>
</evidence>
<accession>A0A0E2Z205</accession>
<proteinExistence type="predicted"/>
<gene>
    <name evidence="1" type="ORF">IB75_07230</name>
</gene>
<dbReference type="AlphaFoldDB" id="A0A0E2Z205"/>
<dbReference type="Proteomes" id="UP000028839">
    <property type="component" value="Unassembled WGS sequence"/>
</dbReference>
<protein>
    <submittedName>
        <fullName evidence="1">Uncharacterized protein</fullName>
    </submittedName>
</protein>
<evidence type="ECO:0000313" key="2">
    <source>
        <dbReference type="Proteomes" id="UP000028839"/>
    </source>
</evidence>
<name>A0A0E2Z205_9GAMM</name>
<reference evidence="1 2" key="1">
    <citation type="submission" date="2014-07" db="EMBL/GenBank/DDBJ databases">
        <title>Comparative analysis of Nitrosococcus oceani genome inventories of strains from Pacific and Atlantic gyres.</title>
        <authorList>
            <person name="Lim C.K."/>
            <person name="Wang L."/>
            <person name="Sayavedra-Soto L.A."/>
            <person name="Klotz M.G."/>
        </authorList>
    </citation>
    <scope>NUCLEOTIDE SEQUENCE [LARGE SCALE GENOMIC DNA]</scope>
    <source>
        <strain evidence="1 2">C-27</strain>
    </source>
</reference>
<sequence>MHSFCQDIGSQTKRSFDQPHFSLDSVLESSSTKLPFFQSPHDFKPFDRGKGGFHGFKSERRFYQAFELSVIGLDNIIEIFDLPMFGVMRALAFFFEFINGNAVASRFVRIDLEAVLPLPAGFEIRACARIPY</sequence>
<dbReference type="HOGENOM" id="CLU_1914856_0_0_6"/>